<name>A0AAD7WMI6_9TELE</name>
<dbReference type="AlphaFoldDB" id="A0AAD7WMI6"/>
<organism evidence="1 2">
    <name type="scientific">Aldrovandia affinis</name>
    <dbReference type="NCBI Taxonomy" id="143900"/>
    <lineage>
        <taxon>Eukaryota</taxon>
        <taxon>Metazoa</taxon>
        <taxon>Chordata</taxon>
        <taxon>Craniata</taxon>
        <taxon>Vertebrata</taxon>
        <taxon>Euteleostomi</taxon>
        <taxon>Actinopterygii</taxon>
        <taxon>Neopterygii</taxon>
        <taxon>Teleostei</taxon>
        <taxon>Notacanthiformes</taxon>
        <taxon>Halosauridae</taxon>
        <taxon>Aldrovandia</taxon>
    </lineage>
</organism>
<sequence length="66" mass="7324">MHSTRTPLRLYSTVQFRKLSVTAACFVSGGPAAQDATAPRTECNVPAERRRLRSRRLHGDRGGWGL</sequence>
<keyword evidence="2" id="KW-1185">Reference proteome</keyword>
<proteinExistence type="predicted"/>
<accession>A0AAD7WMI6</accession>
<gene>
    <name evidence="1" type="ORF">AAFF_G00370880</name>
</gene>
<evidence type="ECO:0000313" key="2">
    <source>
        <dbReference type="Proteomes" id="UP001221898"/>
    </source>
</evidence>
<dbReference type="Proteomes" id="UP001221898">
    <property type="component" value="Unassembled WGS sequence"/>
</dbReference>
<reference evidence="1" key="1">
    <citation type="journal article" date="2023" name="Science">
        <title>Genome structures resolve the early diversification of teleost fishes.</title>
        <authorList>
            <person name="Parey E."/>
            <person name="Louis A."/>
            <person name="Montfort J."/>
            <person name="Bouchez O."/>
            <person name="Roques C."/>
            <person name="Iampietro C."/>
            <person name="Lluch J."/>
            <person name="Castinel A."/>
            <person name="Donnadieu C."/>
            <person name="Desvignes T."/>
            <person name="Floi Bucao C."/>
            <person name="Jouanno E."/>
            <person name="Wen M."/>
            <person name="Mejri S."/>
            <person name="Dirks R."/>
            <person name="Jansen H."/>
            <person name="Henkel C."/>
            <person name="Chen W.J."/>
            <person name="Zahm M."/>
            <person name="Cabau C."/>
            <person name="Klopp C."/>
            <person name="Thompson A.W."/>
            <person name="Robinson-Rechavi M."/>
            <person name="Braasch I."/>
            <person name="Lecointre G."/>
            <person name="Bobe J."/>
            <person name="Postlethwait J.H."/>
            <person name="Berthelot C."/>
            <person name="Roest Crollius H."/>
            <person name="Guiguen Y."/>
        </authorList>
    </citation>
    <scope>NUCLEOTIDE SEQUENCE</scope>
    <source>
        <strain evidence="1">NC1722</strain>
    </source>
</reference>
<evidence type="ECO:0000313" key="1">
    <source>
        <dbReference type="EMBL" id="KAJ8402223.1"/>
    </source>
</evidence>
<dbReference type="EMBL" id="JAINUG010000065">
    <property type="protein sequence ID" value="KAJ8402223.1"/>
    <property type="molecule type" value="Genomic_DNA"/>
</dbReference>
<protein>
    <submittedName>
        <fullName evidence="1">Uncharacterized protein</fullName>
    </submittedName>
</protein>
<comment type="caution">
    <text evidence="1">The sequence shown here is derived from an EMBL/GenBank/DDBJ whole genome shotgun (WGS) entry which is preliminary data.</text>
</comment>